<feature type="domain" description="Mur ligase C-terminal" evidence="4">
    <location>
        <begin position="249"/>
        <end position="375"/>
    </location>
</feature>
<dbReference type="Gene3D" id="3.90.190.20">
    <property type="entry name" value="Mur ligase, C-terminal domain"/>
    <property type="match status" value="1"/>
</dbReference>
<evidence type="ECO:0000259" key="4">
    <source>
        <dbReference type="Pfam" id="PF02875"/>
    </source>
</evidence>
<dbReference type="InterPro" id="IPR036615">
    <property type="entry name" value="Mur_ligase_C_dom_sf"/>
</dbReference>
<dbReference type="InterPro" id="IPR004101">
    <property type="entry name" value="Mur_ligase_C"/>
</dbReference>
<dbReference type="GO" id="GO:0016881">
    <property type="term" value="F:acid-amino acid ligase activity"/>
    <property type="evidence" value="ECO:0007669"/>
    <property type="project" value="InterPro"/>
</dbReference>
<name>A0A2M8F3T2_9BACT</name>
<dbReference type="InterPro" id="IPR036565">
    <property type="entry name" value="Mur-like_cat_sf"/>
</dbReference>
<sequence length="407" mass="45886">MAIYTPRGIKRQYHLAKRFFAKKWLSRLHPTQLAITGSQGKTSVTHMTQEVLSSIGSTVCTDLALDTTFNVPITALKVMPWTKYLIWELGIDHPGEMAHHLEIAKPSIGCVTGISPVHTDEEHMGSIETLITEKRKLIETLPTDGIAILNNDDVHVRKMAEHTKAQIKWYGSSSDCDMSVDLDSIQVSLEGTSATFRLQNKEFVLKTGLIGVHHVYTIMASYLLAYSASKKYIVDIFQEKISHIKPLRGRMNMEKGPLNTTLLNDSLRANPQSTNTGLKTLELIKYEKGKKIAVIGEMGELEHPEAEHRKTGELLSKLNIDFVIGIGPLRKFTIDEAIKNGFPKEKTAYAEDIFQAAKLLESMLKPRDLWYLKGSLLRNYKRIVQLLNNENVCCKEVMCPYEHCGYT</sequence>
<evidence type="ECO:0000256" key="1">
    <source>
        <dbReference type="ARBA" id="ARBA00022598"/>
    </source>
</evidence>
<organism evidence="6 7">
    <name type="scientific">Candidatus Roizmanbacteria bacterium CG_4_9_14_0_2_um_filter_39_13</name>
    <dbReference type="NCBI Taxonomy" id="1974839"/>
    <lineage>
        <taxon>Bacteria</taxon>
        <taxon>Candidatus Roizmaniibacteriota</taxon>
    </lineage>
</organism>
<dbReference type="Proteomes" id="UP000231383">
    <property type="component" value="Unassembled WGS sequence"/>
</dbReference>
<keyword evidence="1" id="KW-0436">Ligase</keyword>
<feature type="domain" description="Mur ligase central" evidence="5">
    <location>
        <begin position="35"/>
        <end position="224"/>
    </location>
</feature>
<gene>
    <name evidence="6" type="ORF">CO051_00625</name>
</gene>
<dbReference type="SUPFAM" id="SSF53623">
    <property type="entry name" value="MurD-like peptide ligases, catalytic domain"/>
    <property type="match status" value="1"/>
</dbReference>
<evidence type="ECO:0008006" key="8">
    <source>
        <dbReference type="Google" id="ProtNLM"/>
    </source>
</evidence>
<evidence type="ECO:0000256" key="3">
    <source>
        <dbReference type="ARBA" id="ARBA00022840"/>
    </source>
</evidence>
<dbReference type="Pfam" id="PF08245">
    <property type="entry name" value="Mur_ligase_M"/>
    <property type="match status" value="1"/>
</dbReference>
<accession>A0A2M8F3T2</accession>
<evidence type="ECO:0000313" key="6">
    <source>
        <dbReference type="EMBL" id="PJC33942.1"/>
    </source>
</evidence>
<reference evidence="7" key="1">
    <citation type="submission" date="2017-09" db="EMBL/GenBank/DDBJ databases">
        <title>Depth-based differentiation of microbial function through sediment-hosted aquifers and enrichment of novel symbionts in the deep terrestrial subsurface.</title>
        <authorList>
            <person name="Probst A.J."/>
            <person name="Ladd B."/>
            <person name="Jarett J.K."/>
            <person name="Geller-Mcgrath D.E."/>
            <person name="Sieber C.M.K."/>
            <person name="Emerson J.B."/>
            <person name="Anantharaman K."/>
            <person name="Thomas B.C."/>
            <person name="Malmstrom R."/>
            <person name="Stieglmeier M."/>
            <person name="Klingl A."/>
            <person name="Woyke T."/>
            <person name="Ryan C.M."/>
            <person name="Banfield J.F."/>
        </authorList>
    </citation>
    <scope>NUCLEOTIDE SEQUENCE [LARGE SCALE GENOMIC DNA]</scope>
</reference>
<dbReference type="SUPFAM" id="SSF53244">
    <property type="entry name" value="MurD-like peptide ligases, peptide-binding domain"/>
    <property type="match status" value="1"/>
</dbReference>
<dbReference type="PANTHER" id="PTHR43024">
    <property type="entry name" value="UDP-N-ACETYLMURAMOYL-TRIPEPTIDE--D-ALANYL-D-ALANINE LIGASE"/>
    <property type="match status" value="1"/>
</dbReference>
<evidence type="ECO:0000256" key="2">
    <source>
        <dbReference type="ARBA" id="ARBA00022741"/>
    </source>
</evidence>
<proteinExistence type="predicted"/>
<comment type="caution">
    <text evidence="6">The sequence shown here is derived from an EMBL/GenBank/DDBJ whole genome shotgun (WGS) entry which is preliminary data.</text>
</comment>
<dbReference type="GO" id="GO:0005524">
    <property type="term" value="F:ATP binding"/>
    <property type="evidence" value="ECO:0007669"/>
    <property type="project" value="UniProtKB-KW"/>
</dbReference>
<dbReference type="EMBL" id="PFSC01000018">
    <property type="protein sequence ID" value="PJC33942.1"/>
    <property type="molecule type" value="Genomic_DNA"/>
</dbReference>
<evidence type="ECO:0000259" key="5">
    <source>
        <dbReference type="Pfam" id="PF08245"/>
    </source>
</evidence>
<protein>
    <recommendedName>
        <fullName evidence="8">Mur ligase central domain-containing protein</fullName>
    </recommendedName>
</protein>
<evidence type="ECO:0000313" key="7">
    <source>
        <dbReference type="Proteomes" id="UP000231383"/>
    </source>
</evidence>
<keyword evidence="2" id="KW-0547">Nucleotide-binding</keyword>
<keyword evidence="3" id="KW-0067">ATP-binding</keyword>
<dbReference type="InterPro" id="IPR051046">
    <property type="entry name" value="MurCDEF_CellWall_CoF430Synth"/>
</dbReference>
<dbReference type="Gene3D" id="3.40.1190.10">
    <property type="entry name" value="Mur-like, catalytic domain"/>
    <property type="match status" value="1"/>
</dbReference>
<dbReference type="AlphaFoldDB" id="A0A2M8F3T2"/>
<dbReference type="InterPro" id="IPR013221">
    <property type="entry name" value="Mur_ligase_cen"/>
</dbReference>
<dbReference type="PANTHER" id="PTHR43024:SF1">
    <property type="entry name" value="UDP-N-ACETYLMURAMOYL-TRIPEPTIDE--D-ALANYL-D-ALANINE LIGASE"/>
    <property type="match status" value="1"/>
</dbReference>
<dbReference type="Pfam" id="PF02875">
    <property type="entry name" value="Mur_ligase_C"/>
    <property type="match status" value="1"/>
</dbReference>